<dbReference type="PANTHER" id="PTHR43297">
    <property type="entry name" value="OLIGOPEPTIDE TRANSPORT ATP-BINDING PROTEIN APPD"/>
    <property type="match status" value="1"/>
</dbReference>
<comment type="similarity">
    <text evidence="3">Belongs to the ABC transporter superfamily.</text>
</comment>
<feature type="transmembrane region" description="Helical" evidence="11">
    <location>
        <begin position="123"/>
        <end position="142"/>
    </location>
</feature>
<feature type="transmembrane region" description="Helical" evidence="11">
    <location>
        <begin position="148"/>
        <end position="167"/>
    </location>
</feature>
<comment type="subcellular location">
    <subcellularLocation>
        <location evidence="11">Cell membrane</location>
        <topology evidence="11">Multi-pass membrane protein</topology>
    </subcellularLocation>
    <subcellularLocation>
        <location evidence="2">Cell membrane</location>
        <topology evidence="2">Peripheral membrane protein</topology>
    </subcellularLocation>
    <subcellularLocation>
        <location evidence="1">Membrane</location>
        <topology evidence="1">Multi-pass membrane protein</topology>
    </subcellularLocation>
</comment>
<dbReference type="CDD" id="cd03257">
    <property type="entry name" value="ABC_NikE_OppD_transporters"/>
    <property type="match status" value="1"/>
</dbReference>
<dbReference type="SMART" id="SM00382">
    <property type="entry name" value="AAA"/>
    <property type="match status" value="1"/>
</dbReference>
<evidence type="ECO:0000256" key="9">
    <source>
        <dbReference type="ARBA" id="ARBA00022989"/>
    </source>
</evidence>
<organism evidence="14 15">
    <name type="scientific">Paramicrobacterium chengjingii</name>
    <dbReference type="NCBI Taxonomy" id="2769067"/>
    <lineage>
        <taxon>Bacteria</taxon>
        <taxon>Bacillati</taxon>
        <taxon>Actinomycetota</taxon>
        <taxon>Actinomycetes</taxon>
        <taxon>Micrococcales</taxon>
        <taxon>Microbacteriaceae</taxon>
        <taxon>Paramicrobacterium</taxon>
    </lineage>
</organism>
<keyword evidence="6 11" id="KW-0812">Transmembrane</keyword>
<evidence type="ECO:0000256" key="10">
    <source>
        <dbReference type="ARBA" id="ARBA00023136"/>
    </source>
</evidence>
<feature type="domain" description="ABC transporter" evidence="12">
    <location>
        <begin position="310"/>
        <end position="554"/>
    </location>
</feature>
<evidence type="ECO:0000256" key="8">
    <source>
        <dbReference type="ARBA" id="ARBA00022840"/>
    </source>
</evidence>
<dbReference type="SUPFAM" id="SSF52540">
    <property type="entry name" value="P-loop containing nucleoside triphosphate hydrolases"/>
    <property type="match status" value="1"/>
</dbReference>
<dbReference type="PROSITE" id="PS50893">
    <property type="entry name" value="ABC_TRANSPORTER_2"/>
    <property type="match status" value="1"/>
</dbReference>
<name>A0ABX6YHD2_9MICO</name>
<dbReference type="InterPro" id="IPR003439">
    <property type="entry name" value="ABC_transporter-like_ATP-bd"/>
</dbReference>
<dbReference type="InterPro" id="IPR003593">
    <property type="entry name" value="AAA+_ATPase"/>
</dbReference>
<evidence type="ECO:0000256" key="7">
    <source>
        <dbReference type="ARBA" id="ARBA00022741"/>
    </source>
</evidence>
<keyword evidence="4 11" id="KW-0813">Transport</keyword>
<dbReference type="PROSITE" id="PS00211">
    <property type="entry name" value="ABC_TRANSPORTER_1"/>
    <property type="match status" value="1"/>
</dbReference>
<evidence type="ECO:0000313" key="14">
    <source>
        <dbReference type="EMBL" id="QPZ38166.1"/>
    </source>
</evidence>
<evidence type="ECO:0000256" key="11">
    <source>
        <dbReference type="RuleBase" id="RU363032"/>
    </source>
</evidence>
<dbReference type="InterPro" id="IPR035906">
    <property type="entry name" value="MetI-like_sf"/>
</dbReference>
<feature type="domain" description="ABC transmembrane type-1" evidence="13">
    <location>
        <begin position="84"/>
        <end position="273"/>
    </location>
</feature>
<feature type="transmembrane region" description="Helical" evidence="11">
    <location>
        <begin position="21"/>
        <end position="46"/>
    </location>
</feature>
<evidence type="ECO:0000259" key="13">
    <source>
        <dbReference type="PROSITE" id="PS50928"/>
    </source>
</evidence>
<comment type="similarity">
    <text evidence="11">Belongs to the binding-protein-dependent transport system permease family.</text>
</comment>
<dbReference type="PANTHER" id="PTHR43297:SF2">
    <property type="entry name" value="DIPEPTIDE TRANSPORT ATP-BINDING PROTEIN DPPD"/>
    <property type="match status" value="1"/>
</dbReference>
<dbReference type="InterPro" id="IPR027417">
    <property type="entry name" value="P-loop_NTPase"/>
</dbReference>
<accession>A0ABX6YHD2</accession>
<dbReference type="Gene3D" id="1.10.3720.10">
    <property type="entry name" value="MetI-like"/>
    <property type="match status" value="1"/>
</dbReference>
<keyword evidence="7" id="KW-0547">Nucleotide-binding</keyword>
<protein>
    <submittedName>
        <fullName evidence="14">Dipeptide/oligopeptide/nickel ABC transporter permease/ATP-binding protein</fullName>
    </submittedName>
</protein>
<evidence type="ECO:0000256" key="5">
    <source>
        <dbReference type="ARBA" id="ARBA00022475"/>
    </source>
</evidence>
<evidence type="ECO:0000313" key="15">
    <source>
        <dbReference type="Proteomes" id="UP000662814"/>
    </source>
</evidence>
<dbReference type="InterPro" id="IPR017871">
    <property type="entry name" value="ABC_transporter-like_CS"/>
</dbReference>
<keyword evidence="8" id="KW-0067">ATP-binding</keyword>
<dbReference type="EMBL" id="CP061169">
    <property type="protein sequence ID" value="QPZ38166.1"/>
    <property type="molecule type" value="Genomic_DNA"/>
</dbReference>
<dbReference type="SUPFAM" id="SSF161098">
    <property type="entry name" value="MetI-like"/>
    <property type="match status" value="1"/>
</dbReference>
<dbReference type="Pfam" id="PF00528">
    <property type="entry name" value="BPD_transp_1"/>
    <property type="match status" value="1"/>
</dbReference>
<keyword evidence="5" id="KW-1003">Cell membrane</keyword>
<gene>
    <name evidence="14" type="ORF">HCR76_15465</name>
</gene>
<feature type="transmembrane region" description="Helical" evidence="11">
    <location>
        <begin position="255"/>
        <end position="277"/>
    </location>
</feature>
<dbReference type="InterPro" id="IPR050388">
    <property type="entry name" value="ABC_Ni/Peptide_Import"/>
</dbReference>
<evidence type="ECO:0000256" key="3">
    <source>
        <dbReference type="ARBA" id="ARBA00005417"/>
    </source>
</evidence>
<evidence type="ECO:0000259" key="12">
    <source>
        <dbReference type="PROSITE" id="PS50893"/>
    </source>
</evidence>
<dbReference type="PROSITE" id="PS50928">
    <property type="entry name" value="ABC_TM1"/>
    <property type="match status" value="1"/>
</dbReference>
<dbReference type="Gene3D" id="3.40.50.300">
    <property type="entry name" value="P-loop containing nucleotide triphosphate hydrolases"/>
    <property type="match status" value="1"/>
</dbReference>
<evidence type="ECO:0000256" key="6">
    <source>
        <dbReference type="ARBA" id="ARBA00022692"/>
    </source>
</evidence>
<dbReference type="Proteomes" id="UP000662814">
    <property type="component" value="Chromosome"/>
</dbReference>
<reference evidence="14 15" key="1">
    <citation type="submission" date="2020-12" db="EMBL/GenBank/DDBJ databases">
        <title>Microbacterium sp. HY060.</title>
        <authorList>
            <person name="Zhou J."/>
        </authorList>
    </citation>
    <scope>NUCLEOTIDE SEQUENCE [LARGE SCALE GENOMIC DNA]</scope>
    <source>
        <strain evidence="14 15">HY60</strain>
    </source>
</reference>
<evidence type="ECO:0000256" key="4">
    <source>
        <dbReference type="ARBA" id="ARBA00022448"/>
    </source>
</evidence>
<sequence length="568" mass="60385">MQTDKKNSVSTPAVRSRRFRWSPGLVAGLILMGLLVIVAVIAPLVLDQAANSLTDNASQGPSADHPLGTDQFGRDVMARSLVATRLTLIMTTATTVIAVVSGIAIGTMIWLAPRLIRDTVLRIIEAAVAYPSLIFALIIAAILGQSTWSAVMAIAISSIPAFARLTANMAAAVSHRDFVTMAKLQGVSGPRVIVRHLLPNMAEPLLVLTATVFATTLMDLSSLSFVGLGVQSPDYDFGRLLNDGLFNIYSQPMQAIGPAVMIALTGLAAMLIGDGVAAATDPRGGRKFTLSKKRASEVPAHVTAEGDSVVQVDNLHVRSADGKGLVKGVSLSIRKGEVLGLVGESGSGKSLTAMSIAGLLPDELAVEARCLRVGDLDILGRPERQRLATEIGLVFQDPGTTFNPALRMGPQLTEVSRVHGGLSGKQAKKTIVGALHEIRVTRPEARLRQHPHELSGGMLQRAKIASSLMTEPRVLIADEPTTALDVTVQAEVLRQFRAINRSHGTALLFISHDLGVVQALCDRVLVMKAGAIVEELTREQLATAHVTHPYTQQLLAATPSRALREVEK</sequence>
<evidence type="ECO:0000256" key="2">
    <source>
        <dbReference type="ARBA" id="ARBA00004202"/>
    </source>
</evidence>
<dbReference type="Pfam" id="PF00005">
    <property type="entry name" value="ABC_tran"/>
    <property type="match status" value="1"/>
</dbReference>
<feature type="transmembrane region" description="Helical" evidence="11">
    <location>
        <begin position="86"/>
        <end position="111"/>
    </location>
</feature>
<evidence type="ECO:0000256" key="1">
    <source>
        <dbReference type="ARBA" id="ARBA00004141"/>
    </source>
</evidence>
<keyword evidence="9 11" id="KW-1133">Transmembrane helix</keyword>
<keyword evidence="15" id="KW-1185">Reference proteome</keyword>
<keyword evidence="10 11" id="KW-0472">Membrane</keyword>
<dbReference type="InterPro" id="IPR000515">
    <property type="entry name" value="MetI-like"/>
</dbReference>
<proteinExistence type="inferred from homology"/>
<dbReference type="CDD" id="cd06261">
    <property type="entry name" value="TM_PBP2"/>
    <property type="match status" value="1"/>
</dbReference>